<reference evidence="2 3" key="1">
    <citation type="submission" date="2019-04" db="EMBL/GenBank/DDBJ databases">
        <title>Friends and foes A comparative genomics studyof 23 Aspergillus species from section Flavi.</title>
        <authorList>
            <consortium name="DOE Joint Genome Institute"/>
            <person name="Kjaerbolling I."/>
            <person name="Vesth T."/>
            <person name="Frisvad J.C."/>
            <person name="Nybo J.L."/>
            <person name="Theobald S."/>
            <person name="Kildgaard S."/>
            <person name="Isbrandt T."/>
            <person name="Kuo A."/>
            <person name="Sato A."/>
            <person name="Lyhne E.K."/>
            <person name="Kogle M.E."/>
            <person name="Wiebenga A."/>
            <person name="Kun R.S."/>
            <person name="Lubbers R.J."/>
            <person name="Makela M.R."/>
            <person name="Barry K."/>
            <person name="Chovatia M."/>
            <person name="Clum A."/>
            <person name="Daum C."/>
            <person name="Haridas S."/>
            <person name="He G."/>
            <person name="LaButti K."/>
            <person name="Lipzen A."/>
            <person name="Mondo S."/>
            <person name="Riley R."/>
            <person name="Salamov A."/>
            <person name="Simmons B.A."/>
            <person name="Magnuson J.K."/>
            <person name="Henrissat B."/>
            <person name="Mortensen U.H."/>
            <person name="Larsen T.O."/>
            <person name="Devries R.P."/>
            <person name="Grigoriev I.V."/>
            <person name="Machida M."/>
            <person name="Baker S.E."/>
            <person name="Andersen M.R."/>
        </authorList>
    </citation>
    <scope>NUCLEOTIDE SEQUENCE [LARGE SCALE GENOMIC DNA]</scope>
    <source>
        <strain evidence="2 3">IBT 29228</strain>
    </source>
</reference>
<evidence type="ECO:0000313" key="3">
    <source>
        <dbReference type="Proteomes" id="UP000326198"/>
    </source>
</evidence>
<gene>
    <name evidence="2" type="ORF">BDV26DRAFT_276073</name>
</gene>
<dbReference type="Proteomes" id="UP000326198">
    <property type="component" value="Unassembled WGS sequence"/>
</dbReference>
<feature type="region of interest" description="Disordered" evidence="1">
    <location>
        <begin position="134"/>
        <end position="162"/>
    </location>
</feature>
<evidence type="ECO:0000256" key="1">
    <source>
        <dbReference type="SAM" id="MobiDB-lite"/>
    </source>
</evidence>
<accession>A0A5N7ANN3</accession>
<dbReference type="OrthoDB" id="67027at2759"/>
<dbReference type="EMBL" id="ML736425">
    <property type="protein sequence ID" value="KAE8371455.1"/>
    <property type="molecule type" value="Genomic_DNA"/>
</dbReference>
<feature type="compositionally biased region" description="Polar residues" evidence="1">
    <location>
        <begin position="142"/>
        <end position="156"/>
    </location>
</feature>
<protein>
    <submittedName>
        <fullName evidence="2">Uncharacterized protein</fullName>
    </submittedName>
</protein>
<keyword evidence="3" id="KW-1185">Reference proteome</keyword>
<evidence type="ECO:0000313" key="2">
    <source>
        <dbReference type="EMBL" id="KAE8371455.1"/>
    </source>
</evidence>
<proteinExistence type="predicted"/>
<dbReference type="AlphaFoldDB" id="A0A5N7ANN3"/>
<name>A0A5N7ANN3_9EURO</name>
<organism evidence="2 3">
    <name type="scientific">Aspergillus bertholletiae</name>
    <dbReference type="NCBI Taxonomy" id="1226010"/>
    <lineage>
        <taxon>Eukaryota</taxon>
        <taxon>Fungi</taxon>
        <taxon>Dikarya</taxon>
        <taxon>Ascomycota</taxon>
        <taxon>Pezizomycotina</taxon>
        <taxon>Eurotiomycetes</taxon>
        <taxon>Eurotiomycetidae</taxon>
        <taxon>Eurotiales</taxon>
        <taxon>Aspergillaceae</taxon>
        <taxon>Aspergillus</taxon>
        <taxon>Aspergillus subgen. Circumdati</taxon>
    </lineage>
</organism>
<sequence length="162" mass="17536">MRILTQEPDGAHFRMLFMTPVPTVKGPPPIVNLLLARGAGIVDPSMILLDQQTTGCHIPPMINTVLDQDFMAPFATFRAATAECSPDHNGICWSLIPRAIGSSSNNLGLNSNSIQGPPSAFATTHLTDSRLDSALQDYNHPPRTTRQGQSNQQYSGQDEAHS</sequence>